<comment type="caution">
    <text evidence="2">The sequence shown here is derived from an EMBL/GenBank/DDBJ whole genome shotgun (WGS) entry which is preliminary data.</text>
</comment>
<keyword evidence="1" id="KW-0472">Membrane</keyword>
<feature type="transmembrane region" description="Helical" evidence="1">
    <location>
        <begin position="38"/>
        <end position="56"/>
    </location>
</feature>
<dbReference type="EMBL" id="NMVO01000018">
    <property type="protein sequence ID" value="OYO08816.1"/>
    <property type="molecule type" value="Genomic_DNA"/>
</dbReference>
<keyword evidence="1" id="KW-0812">Transmembrane</keyword>
<sequence length="118" mass="13286">MTLPFEWTYVQWAVCLGLGNLFGLIVGGLMWWATALVYGIAAFFLWGYPIGIWVGVKVMKGVTFDEPIQYRAALARGQLRDRGQPITGQTRWAVTWPTLRPFTPAVDRALGPRADRKD</sequence>
<feature type="transmembrane region" description="Helical" evidence="1">
    <location>
        <begin position="12"/>
        <end position="32"/>
    </location>
</feature>
<accession>A0A255G363</accession>
<proteinExistence type="predicted"/>
<dbReference type="Proteomes" id="UP000215896">
    <property type="component" value="Unassembled WGS sequence"/>
</dbReference>
<organism evidence="2 3">
    <name type="scientific">Enemella evansiae</name>
    <dbReference type="NCBI Taxonomy" id="2016499"/>
    <lineage>
        <taxon>Bacteria</taxon>
        <taxon>Bacillati</taxon>
        <taxon>Actinomycetota</taxon>
        <taxon>Actinomycetes</taxon>
        <taxon>Propionibacteriales</taxon>
        <taxon>Propionibacteriaceae</taxon>
        <taxon>Enemella</taxon>
    </lineage>
</organism>
<evidence type="ECO:0000256" key="1">
    <source>
        <dbReference type="SAM" id="Phobius"/>
    </source>
</evidence>
<protein>
    <submittedName>
        <fullName evidence="2">Uncharacterized protein</fullName>
    </submittedName>
</protein>
<evidence type="ECO:0000313" key="3">
    <source>
        <dbReference type="Proteomes" id="UP000215896"/>
    </source>
</evidence>
<keyword evidence="1" id="KW-1133">Transmembrane helix</keyword>
<name>A0A255G363_9ACTN</name>
<gene>
    <name evidence="2" type="ORF">CGZ94_20180</name>
</gene>
<evidence type="ECO:0000313" key="2">
    <source>
        <dbReference type="EMBL" id="OYO08816.1"/>
    </source>
</evidence>
<reference evidence="2 3" key="1">
    <citation type="submission" date="2017-07" db="EMBL/GenBank/DDBJ databases">
        <title>Draft whole genome sequences of clinical Proprionibacteriaceae strains.</title>
        <authorList>
            <person name="Bernier A.-M."/>
            <person name="Bernard K."/>
            <person name="Domingo M.-C."/>
        </authorList>
    </citation>
    <scope>NUCLEOTIDE SEQUENCE [LARGE SCALE GENOMIC DNA]</scope>
    <source>
        <strain evidence="2 3">NML 030167</strain>
    </source>
</reference>
<dbReference type="AlphaFoldDB" id="A0A255G363"/>
<keyword evidence="3" id="KW-1185">Reference proteome</keyword>